<dbReference type="SFLD" id="SFLDS00003">
    <property type="entry name" value="Haloacid_Dehalogenase"/>
    <property type="match status" value="1"/>
</dbReference>
<dbReference type="EMBL" id="SMKX01000035">
    <property type="protein sequence ID" value="TDD59505.1"/>
    <property type="molecule type" value="Genomic_DNA"/>
</dbReference>
<dbReference type="SUPFAM" id="SSF56784">
    <property type="entry name" value="HAD-like"/>
    <property type="match status" value="1"/>
</dbReference>
<dbReference type="InterPro" id="IPR036412">
    <property type="entry name" value="HAD-like_sf"/>
</dbReference>
<name>A0A4R4ZLS1_9ACTN</name>
<dbReference type="OrthoDB" id="9797415at2"/>
<evidence type="ECO:0000313" key="2">
    <source>
        <dbReference type="Proteomes" id="UP000295124"/>
    </source>
</evidence>
<protein>
    <submittedName>
        <fullName evidence="1">HAD family hydrolase</fullName>
    </submittedName>
</protein>
<gene>
    <name evidence="1" type="ORF">E1263_15040</name>
</gene>
<organism evidence="1 2">
    <name type="scientific">Kribbella antibiotica</name>
    <dbReference type="NCBI Taxonomy" id="190195"/>
    <lineage>
        <taxon>Bacteria</taxon>
        <taxon>Bacillati</taxon>
        <taxon>Actinomycetota</taxon>
        <taxon>Actinomycetes</taxon>
        <taxon>Propionibacteriales</taxon>
        <taxon>Kribbellaceae</taxon>
        <taxon>Kribbella</taxon>
    </lineage>
</organism>
<dbReference type="Gene3D" id="3.40.50.1000">
    <property type="entry name" value="HAD superfamily/HAD-like"/>
    <property type="match status" value="1"/>
</dbReference>
<reference evidence="1 2" key="1">
    <citation type="submission" date="2019-03" db="EMBL/GenBank/DDBJ databases">
        <title>Draft genome sequences of novel Actinobacteria.</title>
        <authorList>
            <person name="Sahin N."/>
            <person name="Ay H."/>
            <person name="Saygin H."/>
        </authorList>
    </citation>
    <scope>NUCLEOTIDE SEQUENCE [LARGE SCALE GENOMIC DNA]</scope>
    <source>
        <strain evidence="1 2">JCM 13523</strain>
    </source>
</reference>
<sequence>MTPSAPGSKRAVAASPIRHVLLDADGVLQELPGGWYAAMEPYLGERSRDFLHRTWKEELPMLAGRGDYLPVLAANLQEFGVTLPVAEVYDAVWKNIVVIEESMEVVRGLRRNGYGVHLGTNQESYRGAYMRSELRYDELFDVSCYSWELGVAKPDPGFFTEAARRIGVDVRTVLFIDDTARNVEGARAAGMAAEQWDLTQGYDVLAELLARHGVSAG</sequence>
<dbReference type="GO" id="GO:0016787">
    <property type="term" value="F:hydrolase activity"/>
    <property type="evidence" value="ECO:0007669"/>
    <property type="project" value="UniProtKB-KW"/>
</dbReference>
<proteinExistence type="predicted"/>
<dbReference type="SFLD" id="SFLDG01129">
    <property type="entry name" value="C1.5:_HAD__Beta-PGM__Phosphata"/>
    <property type="match status" value="1"/>
</dbReference>
<dbReference type="PANTHER" id="PTHR43611">
    <property type="entry name" value="ALPHA-D-GLUCOSE 1-PHOSPHATE PHOSPHATASE"/>
    <property type="match status" value="1"/>
</dbReference>
<dbReference type="PANTHER" id="PTHR43611:SF3">
    <property type="entry name" value="FLAVIN MONONUCLEOTIDE HYDROLASE 1, CHLOROPLATIC"/>
    <property type="match status" value="1"/>
</dbReference>
<comment type="caution">
    <text evidence="1">The sequence shown here is derived from an EMBL/GenBank/DDBJ whole genome shotgun (WGS) entry which is preliminary data.</text>
</comment>
<keyword evidence="2" id="KW-1185">Reference proteome</keyword>
<accession>A0A4R4ZLS1</accession>
<dbReference type="PRINTS" id="PR00413">
    <property type="entry name" value="HADHALOGNASE"/>
</dbReference>
<keyword evidence="1" id="KW-0378">Hydrolase</keyword>
<dbReference type="AlphaFoldDB" id="A0A4R4ZLS1"/>
<evidence type="ECO:0000313" key="1">
    <source>
        <dbReference type="EMBL" id="TDD59505.1"/>
    </source>
</evidence>
<dbReference type="NCBIfam" id="TIGR01509">
    <property type="entry name" value="HAD-SF-IA-v3"/>
    <property type="match status" value="1"/>
</dbReference>
<dbReference type="Proteomes" id="UP000295124">
    <property type="component" value="Unassembled WGS sequence"/>
</dbReference>
<dbReference type="InterPro" id="IPR006439">
    <property type="entry name" value="HAD-SF_hydro_IA"/>
</dbReference>
<dbReference type="Pfam" id="PF00702">
    <property type="entry name" value="Hydrolase"/>
    <property type="match status" value="1"/>
</dbReference>
<dbReference type="InterPro" id="IPR023214">
    <property type="entry name" value="HAD_sf"/>
</dbReference>